<feature type="transmembrane region" description="Helical" evidence="6">
    <location>
        <begin position="232"/>
        <end position="253"/>
    </location>
</feature>
<feature type="transmembrane region" description="Helical" evidence="6">
    <location>
        <begin position="535"/>
        <end position="555"/>
    </location>
</feature>
<dbReference type="PANTHER" id="PTHR23502">
    <property type="entry name" value="MAJOR FACILITATOR SUPERFAMILY"/>
    <property type="match status" value="1"/>
</dbReference>
<comment type="caution">
    <text evidence="7">The sequence shown here is derived from an EMBL/GenBank/DDBJ whole genome shotgun (WGS) entry which is preliminary data.</text>
</comment>
<keyword evidence="8" id="KW-1185">Reference proteome</keyword>
<name>A0ABR2ZGG0_9AGAR</name>
<evidence type="ECO:0000256" key="5">
    <source>
        <dbReference type="SAM" id="MobiDB-lite"/>
    </source>
</evidence>
<accession>A0ABR2ZGG0</accession>
<keyword evidence="3 6" id="KW-1133">Transmembrane helix</keyword>
<evidence type="ECO:0000256" key="6">
    <source>
        <dbReference type="SAM" id="Phobius"/>
    </source>
</evidence>
<organism evidence="7 8">
    <name type="scientific">Marasmius tenuissimus</name>
    <dbReference type="NCBI Taxonomy" id="585030"/>
    <lineage>
        <taxon>Eukaryota</taxon>
        <taxon>Fungi</taxon>
        <taxon>Dikarya</taxon>
        <taxon>Basidiomycota</taxon>
        <taxon>Agaricomycotina</taxon>
        <taxon>Agaricomycetes</taxon>
        <taxon>Agaricomycetidae</taxon>
        <taxon>Agaricales</taxon>
        <taxon>Marasmiineae</taxon>
        <taxon>Marasmiaceae</taxon>
        <taxon>Marasmius</taxon>
    </lineage>
</organism>
<evidence type="ECO:0008006" key="9">
    <source>
        <dbReference type="Google" id="ProtNLM"/>
    </source>
</evidence>
<feature type="transmembrane region" description="Helical" evidence="6">
    <location>
        <begin position="469"/>
        <end position="493"/>
    </location>
</feature>
<feature type="transmembrane region" description="Helical" evidence="6">
    <location>
        <begin position="199"/>
        <end position="220"/>
    </location>
</feature>
<feature type="transmembrane region" description="Helical" evidence="6">
    <location>
        <begin position="282"/>
        <end position="301"/>
    </location>
</feature>
<dbReference type="PANTHER" id="PTHR23502:SF22">
    <property type="entry name" value="MAJOR FACILITATOR SUPERFAMILY (MFS) PROFILE DOMAIN-CONTAINING PROTEIN"/>
    <property type="match status" value="1"/>
</dbReference>
<evidence type="ECO:0000256" key="1">
    <source>
        <dbReference type="ARBA" id="ARBA00004141"/>
    </source>
</evidence>
<evidence type="ECO:0000256" key="3">
    <source>
        <dbReference type="ARBA" id="ARBA00022989"/>
    </source>
</evidence>
<sequence length="569" mass="62705">MGLPERANQDSGSDSESTVRQNSGPNSVNFERDDKIDWNAYYEQNAGKNLIVDPEEARAEFGEAAASTLKLSSDGTKILWPQPSDSPLDPQNWSERKKAFHMLVIILAAIVPDFDNGIGITTVFAMAQDFGTTPEQLNKTTAKGVGSSSWALFVIGFGAFFSVWLINRYGRLPVMFWSQILALVFLIGCTWSDSVGMFGAFRCLCAFFGAAPQITGLYIISDMYPFHLQAKMVCPTVGIWTMGFIMAVFLSPFGEDTQHSPISKPDKKIAFGFLVAHNSWRWAYGIGSMYGGVVCVLIAFCTETLFDRRTNSNIPLPRTGLRYRLETLVGITALRLAKYRASWKKAILPTFNLMWRPHMFGMMVFINVVLGFGIGMTLTNAVFLGAPPPVGFGWSITGVSGGYATPLVATAIGTVFTKFGNDWILAYSLRRNKGVFVPEDRLWICYPAVVLYIAGFILLGYALEQRMHTVAVVFGWGIAATAQMMATAQIYAYCNDSFSTLQGEVSGLLNLARSLGGFAVAWYQIPWVMAYGAEQTFGCEAAIVVGVFLIVVPALQWKGKFLRTKFAIY</sequence>
<feature type="region of interest" description="Disordered" evidence="5">
    <location>
        <begin position="1"/>
        <end position="32"/>
    </location>
</feature>
<feature type="transmembrane region" description="Helical" evidence="6">
    <location>
        <begin position="147"/>
        <end position="167"/>
    </location>
</feature>
<reference evidence="7 8" key="1">
    <citation type="submission" date="2024-05" db="EMBL/GenBank/DDBJ databases">
        <title>A draft genome resource for the thread blight pathogen Marasmius tenuissimus strain MS-2.</title>
        <authorList>
            <person name="Yulfo-Soto G.E."/>
            <person name="Baruah I.K."/>
            <person name="Amoako-Attah I."/>
            <person name="Bukari Y."/>
            <person name="Meinhardt L.W."/>
            <person name="Bailey B.A."/>
            <person name="Cohen S.P."/>
        </authorList>
    </citation>
    <scope>NUCLEOTIDE SEQUENCE [LARGE SCALE GENOMIC DNA]</scope>
    <source>
        <strain evidence="7 8">MS-2</strain>
    </source>
</reference>
<feature type="compositionally biased region" description="Polar residues" evidence="5">
    <location>
        <begin position="9"/>
        <end position="29"/>
    </location>
</feature>
<keyword evidence="2 6" id="KW-0812">Transmembrane</keyword>
<dbReference type="Gene3D" id="1.20.1250.20">
    <property type="entry name" value="MFS general substrate transporter like domains"/>
    <property type="match status" value="1"/>
</dbReference>
<keyword evidence="4 6" id="KW-0472">Membrane</keyword>
<comment type="subcellular location">
    <subcellularLocation>
        <location evidence="1">Membrane</location>
        <topology evidence="1">Multi-pass membrane protein</topology>
    </subcellularLocation>
</comment>
<evidence type="ECO:0000313" key="8">
    <source>
        <dbReference type="Proteomes" id="UP001437256"/>
    </source>
</evidence>
<dbReference type="InterPro" id="IPR036259">
    <property type="entry name" value="MFS_trans_sf"/>
</dbReference>
<feature type="transmembrane region" description="Helical" evidence="6">
    <location>
        <begin position="174"/>
        <end position="193"/>
    </location>
</feature>
<dbReference type="InterPro" id="IPR011701">
    <property type="entry name" value="MFS"/>
</dbReference>
<feature type="transmembrane region" description="Helical" evidence="6">
    <location>
        <begin position="360"/>
        <end position="383"/>
    </location>
</feature>
<protein>
    <recommendedName>
        <fullName evidence="9">MFS general substrate transporter</fullName>
    </recommendedName>
</protein>
<dbReference type="SUPFAM" id="SSF103473">
    <property type="entry name" value="MFS general substrate transporter"/>
    <property type="match status" value="1"/>
</dbReference>
<evidence type="ECO:0000256" key="2">
    <source>
        <dbReference type="ARBA" id="ARBA00022692"/>
    </source>
</evidence>
<evidence type="ECO:0000256" key="4">
    <source>
        <dbReference type="ARBA" id="ARBA00023136"/>
    </source>
</evidence>
<evidence type="ECO:0000313" key="7">
    <source>
        <dbReference type="EMBL" id="KAL0060322.1"/>
    </source>
</evidence>
<dbReference type="Pfam" id="PF07690">
    <property type="entry name" value="MFS_1"/>
    <property type="match status" value="1"/>
</dbReference>
<dbReference type="EMBL" id="JBBXMP010000181">
    <property type="protein sequence ID" value="KAL0060322.1"/>
    <property type="molecule type" value="Genomic_DNA"/>
</dbReference>
<proteinExistence type="predicted"/>
<gene>
    <name evidence="7" type="ORF">AAF712_012888</name>
</gene>
<dbReference type="Proteomes" id="UP001437256">
    <property type="component" value="Unassembled WGS sequence"/>
</dbReference>
<feature type="transmembrane region" description="Helical" evidence="6">
    <location>
        <begin position="103"/>
        <end position="127"/>
    </location>
</feature>
<feature type="transmembrane region" description="Helical" evidence="6">
    <location>
        <begin position="442"/>
        <end position="463"/>
    </location>
</feature>